<dbReference type="InterPro" id="IPR044974">
    <property type="entry name" value="Disease_R_plants"/>
</dbReference>
<protein>
    <recommendedName>
        <fullName evidence="1">ADP-ribosyl cyclase/cyclic ADP-ribose hydrolase</fullName>
        <ecNumber evidence="1">3.2.2.6</ecNumber>
    </recommendedName>
</protein>
<dbReference type="PRINTS" id="PR00364">
    <property type="entry name" value="DISEASERSIST"/>
</dbReference>
<dbReference type="InterPro" id="IPR027417">
    <property type="entry name" value="P-loop_NTPase"/>
</dbReference>
<dbReference type="Pfam" id="PF01582">
    <property type="entry name" value="TIR"/>
    <property type="match status" value="1"/>
</dbReference>
<evidence type="ECO:0000256" key="7">
    <source>
        <dbReference type="ARBA" id="ARBA00047304"/>
    </source>
</evidence>
<dbReference type="Gene3D" id="3.40.50.300">
    <property type="entry name" value="P-loop containing nucleotide triphosphate hydrolases"/>
    <property type="match status" value="1"/>
</dbReference>
<gene>
    <name evidence="9" type="ORF">M0R45_011338</name>
</gene>
<name>A0AAW1YDC1_RUBAR</name>
<dbReference type="Pfam" id="PF00931">
    <property type="entry name" value="NB-ARC"/>
    <property type="match status" value="1"/>
</dbReference>
<comment type="catalytic activity">
    <reaction evidence="7">
        <text>NAD(+) + H2O = ADP-D-ribose + nicotinamide + H(+)</text>
        <dbReference type="Rhea" id="RHEA:16301"/>
        <dbReference type="ChEBI" id="CHEBI:15377"/>
        <dbReference type="ChEBI" id="CHEBI:15378"/>
        <dbReference type="ChEBI" id="CHEBI:17154"/>
        <dbReference type="ChEBI" id="CHEBI:57540"/>
        <dbReference type="ChEBI" id="CHEBI:57967"/>
        <dbReference type="EC" id="3.2.2.6"/>
    </reaction>
    <physiologicalReaction direction="left-to-right" evidence="7">
        <dbReference type="Rhea" id="RHEA:16302"/>
    </physiologicalReaction>
</comment>
<keyword evidence="3" id="KW-0677">Repeat</keyword>
<dbReference type="EC" id="3.2.2.6" evidence="1"/>
<dbReference type="InterPro" id="IPR036390">
    <property type="entry name" value="WH_DNA-bd_sf"/>
</dbReference>
<dbReference type="Pfam" id="PF23282">
    <property type="entry name" value="WHD_ROQ1"/>
    <property type="match status" value="1"/>
</dbReference>
<dbReference type="Pfam" id="PF00560">
    <property type="entry name" value="LRR_1"/>
    <property type="match status" value="1"/>
</dbReference>
<evidence type="ECO:0000313" key="9">
    <source>
        <dbReference type="EMBL" id="KAK9945842.1"/>
    </source>
</evidence>
<dbReference type="Pfam" id="PF20160">
    <property type="entry name" value="C-JID"/>
    <property type="match status" value="1"/>
</dbReference>
<dbReference type="EMBL" id="JBEDUW010000002">
    <property type="protein sequence ID" value="KAK9945842.1"/>
    <property type="molecule type" value="Genomic_DNA"/>
</dbReference>
<dbReference type="SUPFAM" id="SSF52058">
    <property type="entry name" value="L domain-like"/>
    <property type="match status" value="1"/>
</dbReference>
<dbReference type="SUPFAM" id="SSF52540">
    <property type="entry name" value="P-loop containing nucleoside triphosphate hydrolases"/>
    <property type="match status" value="1"/>
</dbReference>
<dbReference type="SUPFAM" id="SSF52200">
    <property type="entry name" value="Toll/Interleukin receptor TIR domain"/>
    <property type="match status" value="1"/>
</dbReference>
<feature type="domain" description="TIR" evidence="8">
    <location>
        <begin position="1"/>
        <end position="97"/>
    </location>
</feature>
<keyword evidence="6" id="KW-0520">NAD</keyword>
<evidence type="ECO:0000256" key="1">
    <source>
        <dbReference type="ARBA" id="ARBA00011982"/>
    </source>
</evidence>
<dbReference type="AlphaFoldDB" id="A0AAW1YDC1"/>
<evidence type="ECO:0000259" key="8">
    <source>
        <dbReference type="PROSITE" id="PS50104"/>
    </source>
</evidence>
<dbReference type="InterPro" id="IPR000157">
    <property type="entry name" value="TIR_dom"/>
</dbReference>
<dbReference type="InterPro" id="IPR045344">
    <property type="entry name" value="C-JID"/>
</dbReference>
<evidence type="ECO:0000256" key="6">
    <source>
        <dbReference type="ARBA" id="ARBA00023027"/>
    </source>
</evidence>
<evidence type="ECO:0000313" key="10">
    <source>
        <dbReference type="Proteomes" id="UP001457282"/>
    </source>
</evidence>
<dbReference type="Pfam" id="PF07725">
    <property type="entry name" value="LRR_3"/>
    <property type="match status" value="1"/>
</dbReference>
<sequence length="958" mass="109116">MAASSAVDVLPQQKERYGQIVIPVFYDIDPSHVRRQQGTYANAFASLEERFKDNMDKVNKWRQALTTAANLSGFHSQNIRPEAELIETIVEDISMKLHRNSSYTIKGPGKTTLADAVFHRNSSEFDDCVFLENVREESETYGLNPLRNKLLRKLLKEESLSIDSPSIGLSYIIERLSRTKVLVVFDDVSDLDQLEILLGNQIQFGPGSRIIITTRNRRLLKKRVHEDHIYKMNKLPVDEALELFQSNAFEDDSCIKDYSDLSRKVVDYARCNPLALKVLASSFLHCNNKKDWEDELYKLRKFPDPKIQNVLRISYDGLGENEKGIFLDIACFLKGENICDAKRILEMHGFCASRGVSELIDRSLISIKYNDSLEMHDLLQEMGRAIDCGIEEPGKRKRLWNAEDGYRVFNNNTGSSTVEAIFLDVSKIQELQLSPAAFRSMQNLKLLKFYATQEVQNECKRQRRWTVGEKQQSSFPWLPGVKAVRSFLAKSRIWGSISLLDVYRKVCNYDDEFFSKYCNVYLHGGLESLPEELRYLYWDGYPLKSLPSQYSPHNLVELHMPNSQVKQLWTNGQNLVSLKHLNLCNSRNLIEVPDLSGSPNIERIDLGDCTSLVGVPSYFQNLENLASLDLQYCRNLKFFCEIPCNLEELNLSGTAIEEISPSIWSHKKLHTLDLTLCENLKSLPSRSNSTTGELNLCGGDQNQIGLKILRLRCSNIESLPDDSIYGLDTLDLDFCTRLKRLPPLSMGSLCSLRKLDLSRCEVLESIPDSLFCSSTLQNINLSYTMIESIPSSIINASGLRHLRLWDCKKLKVIPELPSQLQNLEAYGCTSLKRVASSRSALVQQPWEHREGFIGECLVYTECLELDESARSNIMADAQLRIMRMTSSWNRARYDFHFICPGNEIPGWFSDQREGCEINNIKFPPDWSTTTTPDQFLGFPLSAVVAVKPLGVVCYIGLS</sequence>
<accession>A0AAW1YDC1</accession>
<keyword evidence="2" id="KW-0433">Leucine-rich repeat</keyword>
<evidence type="ECO:0000256" key="4">
    <source>
        <dbReference type="ARBA" id="ARBA00022801"/>
    </source>
</evidence>
<dbReference type="InterPro" id="IPR001611">
    <property type="entry name" value="Leu-rich_rpt"/>
</dbReference>
<dbReference type="PROSITE" id="PS50104">
    <property type="entry name" value="TIR"/>
    <property type="match status" value="1"/>
</dbReference>
<evidence type="ECO:0000256" key="5">
    <source>
        <dbReference type="ARBA" id="ARBA00022821"/>
    </source>
</evidence>
<dbReference type="InterPro" id="IPR002182">
    <property type="entry name" value="NB-ARC"/>
</dbReference>
<dbReference type="Gene3D" id="3.80.10.10">
    <property type="entry name" value="Ribonuclease Inhibitor"/>
    <property type="match status" value="2"/>
</dbReference>
<dbReference type="Gene3D" id="1.10.8.430">
    <property type="entry name" value="Helical domain of apoptotic protease-activating factors"/>
    <property type="match status" value="1"/>
</dbReference>
<comment type="caution">
    <text evidence="9">The sequence shown here is derived from an EMBL/GenBank/DDBJ whole genome shotgun (WGS) entry which is preliminary data.</text>
</comment>
<dbReference type="InterPro" id="IPR035897">
    <property type="entry name" value="Toll_tir_struct_dom_sf"/>
</dbReference>
<dbReference type="GO" id="GO:0061809">
    <property type="term" value="F:NAD+ nucleosidase activity, cyclic ADP-ribose generating"/>
    <property type="evidence" value="ECO:0007669"/>
    <property type="project" value="UniProtKB-EC"/>
</dbReference>
<organism evidence="9 10">
    <name type="scientific">Rubus argutus</name>
    <name type="common">Southern blackberry</name>
    <dbReference type="NCBI Taxonomy" id="59490"/>
    <lineage>
        <taxon>Eukaryota</taxon>
        <taxon>Viridiplantae</taxon>
        <taxon>Streptophyta</taxon>
        <taxon>Embryophyta</taxon>
        <taxon>Tracheophyta</taxon>
        <taxon>Spermatophyta</taxon>
        <taxon>Magnoliopsida</taxon>
        <taxon>eudicotyledons</taxon>
        <taxon>Gunneridae</taxon>
        <taxon>Pentapetalae</taxon>
        <taxon>rosids</taxon>
        <taxon>fabids</taxon>
        <taxon>Rosales</taxon>
        <taxon>Rosaceae</taxon>
        <taxon>Rosoideae</taxon>
        <taxon>Rosoideae incertae sedis</taxon>
        <taxon>Rubus</taxon>
    </lineage>
</organism>
<dbReference type="GO" id="GO:0006952">
    <property type="term" value="P:defense response"/>
    <property type="evidence" value="ECO:0007669"/>
    <property type="project" value="UniProtKB-KW"/>
</dbReference>
<reference evidence="9 10" key="1">
    <citation type="journal article" date="2023" name="G3 (Bethesda)">
        <title>A chromosome-length genome assembly and annotation of blackberry (Rubus argutus, cv. 'Hillquist').</title>
        <authorList>
            <person name="Bruna T."/>
            <person name="Aryal R."/>
            <person name="Dudchenko O."/>
            <person name="Sargent D.J."/>
            <person name="Mead D."/>
            <person name="Buti M."/>
            <person name="Cavallini A."/>
            <person name="Hytonen T."/>
            <person name="Andres J."/>
            <person name="Pham M."/>
            <person name="Weisz D."/>
            <person name="Mascagni F."/>
            <person name="Usai G."/>
            <person name="Natali L."/>
            <person name="Bassil N."/>
            <person name="Fernandez G.E."/>
            <person name="Lomsadze A."/>
            <person name="Armour M."/>
            <person name="Olukolu B."/>
            <person name="Poorten T."/>
            <person name="Britton C."/>
            <person name="Davik J."/>
            <person name="Ashrafi H."/>
            <person name="Aiden E.L."/>
            <person name="Borodovsky M."/>
            <person name="Worthington M."/>
        </authorList>
    </citation>
    <scope>NUCLEOTIDE SEQUENCE [LARGE SCALE GENOMIC DNA]</scope>
    <source>
        <strain evidence="9">PI 553951</strain>
    </source>
</reference>
<dbReference type="InterPro" id="IPR011713">
    <property type="entry name" value="Leu-rich_rpt_3"/>
</dbReference>
<dbReference type="GO" id="GO:0007165">
    <property type="term" value="P:signal transduction"/>
    <property type="evidence" value="ECO:0007669"/>
    <property type="project" value="InterPro"/>
</dbReference>
<dbReference type="Proteomes" id="UP001457282">
    <property type="component" value="Unassembled WGS sequence"/>
</dbReference>
<dbReference type="InterPro" id="IPR058192">
    <property type="entry name" value="WHD_ROQ1-like"/>
</dbReference>
<keyword evidence="4" id="KW-0378">Hydrolase</keyword>
<dbReference type="GO" id="GO:0043531">
    <property type="term" value="F:ADP binding"/>
    <property type="evidence" value="ECO:0007669"/>
    <property type="project" value="InterPro"/>
</dbReference>
<dbReference type="PANTHER" id="PTHR11017:SF574">
    <property type="entry name" value="ADP-RIBOSYL CYCLASE_CYCLIC ADP-RIBOSE HYDROLASE"/>
    <property type="match status" value="1"/>
</dbReference>
<evidence type="ECO:0000256" key="3">
    <source>
        <dbReference type="ARBA" id="ARBA00022737"/>
    </source>
</evidence>
<dbReference type="PANTHER" id="PTHR11017">
    <property type="entry name" value="LEUCINE-RICH REPEAT-CONTAINING PROTEIN"/>
    <property type="match status" value="1"/>
</dbReference>
<keyword evidence="10" id="KW-1185">Reference proteome</keyword>
<proteinExistence type="predicted"/>
<dbReference type="Gene3D" id="3.40.50.10140">
    <property type="entry name" value="Toll/interleukin-1 receptor homology (TIR) domain"/>
    <property type="match status" value="1"/>
</dbReference>
<dbReference type="InterPro" id="IPR042197">
    <property type="entry name" value="Apaf_helical"/>
</dbReference>
<dbReference type="SUPFAM" id="SSF46785">
    <property type="entry name" value="Winged helix' DNA-binding domain"/>
    <property type="match status" value="1"/>
</dbReference>
<keyword evidence="5" id="KW-0611">Plant defense</keyword>
<evidence type="ECO:0000256" key="2">
    <source>
        <dbReference type="ARBA" id="ARBA00022614"/>
    </source>
</evidence>
<dbReference type="InterPro" id="IPR032675">
    <property type="entry name" value="LRR_dom_sf"/>
</dbReference>